<comment type="caution">
    <text evidence="1">The sequence shown here is derived from an EMBL/GenBank/DDBJ whole genome shotgun (WGS) entry which is preliminary data.</text>
</comment>
<evidence type="ECO:0000313" key="1">
    <source>
        <dbReference type="EMBL" id="GAA0172638.1"/>
    </source>
</evidence>
<sequence length="67" mass="8123">MLTEFFSINATDSEERIFKLLYKDFPRHSVWDSQLQTWTKRKKGYSHWKALHSQSHRERKIPPESTS</sequence>
<organism evidence="1 2">
    <name type="scientific">Lithospermum erythrorhizon</name>
    <name type="common">Purple gromwell</name>
    <name type="synonym">Lithospermum officinale var. erythrorhizon</name>
    <dbReference type="NCBI Taxonomy" id="34254"/>
    <lineage>
        <taxon>Eukaryota</taxon>
        <taxon>Viridiplantae</taxon>
        <taxon>Streptophyta</taxon>
        <taxon>Embryophyta</taxon>
        <taxon>Tracheophyta</taxon>
        <taxon>Spermatophyta</taxon>
        <taxon>Magnoliopsida</taxon>
        <taxon>eudicotyledons</taxon>
        <taxon>Gunneridae</taxon>
        <taxon>Pentapetalae</taxon>
        <taxon>asterids</taxon>
        <taxon>lamiids</taxon>
        <taxon>Boraginales</taxon>
        <taxon>Boraginaceae</taxon>
        <taxon>Boraginoideae</taxon>
        <taxon>Lithospermeae</taxon>
        <taxon>Lithospermum</taxon>
    </lineage>
</organism>
<accession>A0AAV3RCJ7</accession>
<dbReference type="Proteomes" id="UP001454036">
    <property type="component" value="Unassembled WGS sequence"/>
</dbReference>
<evidence type="ECO:0008006" key="3">
    <source>
        <dbReference type="Google" id="ProtNLM"/>
    </source>
</evidence>
<proteinExistence type="predicted"/>
<name>A0AAV3RCJ7_LITER</name>
<evidence type="ECO:0000313" key="2">
    <source>
        <dbReference type="Proteomes" id="UP001454036"/>
    </source>
</evidence>
<protein>
    <recommendedName>
        <fullName evidence="3">Clr5 domain-containing protein</fullName>
    </recommendedName>
</protein>
<keyword evidence="2" id="KW-1185">Reference proteome</keyword>
<gene>
    <name evidence="1" type="ORF">LIER_26426</name>
</gene>
<reference evidence="1 2" key="1">
    <citation type="submission" date="2024-01" db="EMBL/GenBank/DDBJ databases">
        <title>The complete chloroplast genome sequence of Lithospermum erythrorhizon: insights into the phylogenetic relationship among Boraginaceae species and the maternal lineages of purple gromwells.</title>
        <authorList>
            <person name="Okada T."/>
            <person name="Watanabe K."/>
        </authorList>
    </citation>
    <scope>NUCLEOTIDE SEQUENCE [LARGE SCALE GENOMIC DNA]</scope>
</reference>
<dbReference type="EMBL" id="BAABME010008219">
    <property type="protein sequence ID" value="GAA0172638.1"/>
    <property type="molecule type" value="Genomic_DNA"/>
</dbReference>
<dbReference type="AlphaFoldDB" id="A0AAV3RCJ7"/>